<dbReference type="Pfam" id="PF00746">
    <property type="entry name" value="Gram_pos_anchor"/>
    <property type="match status" value="1"/>
</dbReference>
<dbReference type="InterPro" id="IPR013783">
    <property type="entry name" value="Ig-like_fold"/>
</dbReference>
<dbReference type="Pfam" id="PF17210">
    <property type="entry name" value="SdrD_B"/>
    <property type="match status" value="2"/>
</dbReference>
<reference evidence="12" key="1">
    <citation type="submission" date="2017-05" db="EMBL/GenBank/DDBJ databases">
        <title>The Genome Sequence of Enterococcus sp. 4G2_DIV0659.</title>
        <authorList>
            <consortium name="The Broad Institute Genomics Platform"/>
            <consortium name="The Broad Institute Genomic Center for Infectious Diseases"/>
            <person name="Earl A."/>
            <person name="Manson A."/>
            <person name="Schwartman J."/>
            <person name="Gilmore M."/>
            <person name="Abouelleil A."/>
            <person name="Cao P."/>
            <person name="Chapman S."/>
            <person name="Cusick C."/>
            <person name="Shea T."/>
            <person name="Young S."/>
            <person name="Neafsey D."/>
            <person name="Nusbaum C."/>
            <person name="Birren B."/>
        </authorList>
    </citation>
    <scope>NUCLEOTIDE SEQUENCE [LARGE SCALE GENOMIC DNA]</scope>
    <source>
        <strain evidence="12">4G2_DIV0659</strain>
    </source>
</reference>
<feature type="domain" description="SD-repeat containing protein B" evidence="10">
    <location>
        <begin position="1106"/>
        <end position="1219"/>
    </location>
</feature>
<evidence type="ECO:0000313" key="13">
    <source>
        <dbReference type="Proteomes" id="UP000195139"/>
    </source>
</evidence>
<evidence type="ECO:0000256" key="1">
    <source>
        <dbReference type="ARBA" id="ARBA00004613"/>
    </source>
</evidence>
<keyword evidence="3" id="KW-0964">Secreted</keyword>
<dbReference type="GO" id="GO:0005576">
    <property type="term" value="C:extracellular region"/>
    <property type="evidence" value="ECO:0007669"/>
    <property type="project" value="UniProtKB-SubCell"/>
</dbReference>
<dbReference type="SUPFAM" id="SSF49478">
    <property type="entry name" value="Cna protein B-type domain"/>
    <property type="match status" value="1"/>
</dbReference>
<feature type="domain" description="CNA-B" evidence="9">
    <location>
        <begin position="1348"/>
        <end position="1438"/>
    </location>
</feature>
<feature type="compositionally biased region" description="Polar residues" evidence="6">
    <location>
        <begin position="1473"/>
        <end position="1487"/>
    </location>
</feature>
<dbReference type="STRING" id="1834181.A5880_001438"/>
<keyword evidence="4" id="KW-0732">Signal</keyword>
<proteinExistence type="predicted"/>
<dbReference type="PANTHER" id="PTHR23303">
    <property type="entry name" value="CARBOXYPEPTIDASE REGULATORY REGION-CONTAINING"/>
    <property type="match status" value="1"/>
</dbReference>
<dbReference type="RefSeq" id="WP_086330388.1">
    <property type="nucleotide sequence ID" value="NZ_NGLE02000001.1"/>
</dbReference>
<dbReference type="InterPro" id="IPR008454">
    <property type="entry name" value="Collagen-bd_Cna-like_B-typ_dom"/>
</dbReference>
<dbReference type="InterPro" id="IPR033764">
    <property type="entry name" value="Sdr_B"/>
</dbReference>
<feature type="transmembrane region" description="Helical" evidence="7">
    <location>
        <begin position="1517"/>
        <end position="1534"/>
    </location>
</feature>
<evidence type="ECO:0000256" key="7">
    <source>
        <dbReference type="SAM" id="Phobius"/>
    </source>
</evidence>
<evidence type="ECO:0000313" key="12">
    <source>
        <dbReference type="EMBL" id="OTO08438.1"/>
    </source>
</evidence>
<evidence type="ECO:0000259" key="10">
    <source>
        <dbReference type="Pfam" id="PF17210"/>
    </source>
</evidence>
<sequence length="1542" mass="170669">MKKKIIALYMLMSLVIPIFLGPINAYGISADAREEGVEQTSEIESQPLLNDQEPLVSTDIMNPVEEKISNVVDPVKENHLTLSWLSADGTKTNHLDEAITQEYWKGQLQITGNLSLNEQSELNYIIDMGNKFQGTLSSQNPDVHIRNLAQKGQWEVSGYPSVDKQADYQEEIDVVIEKQALKEMLTQNNVFSLDAIQLVYEKNQTEVPTLTLSLTLPLDEPIVEETPKTERPLQESPLTINEEAENKTSKQIVANLSVSEVYSNTSPLAGEYFDMTVRVNSGSIGEFEESIKNTQITVTFPDSIDIISLPTSNNYRVKTEKVGLETKVTIDYLNELPVGKMLALPFGLRFKQGISLPTTTLNGSLKVTASNANGKDKLLNGIHPRINVPTNHLVAEKDPDAEPIEVHTSKITIIPEAEIGGVNIKNGKLHIEFPADIELYSVVYQGVNYPVSGPVNGVYAVDILVGDILVSNTSTTVELTYEYPYSSTGASKTHEIKATLTGERLDGTLVNDDGVLSETVPALGNVSGYPGIKFFTKTAPEKLLKNKDQTLAYTLTFTPRLDMRDVYLVDDPIRQTNEPDFFEGFRYQSFSWSAQKSKNPAIKGLVSTEIVYQTKKNRNWQSMGVTRVANTISVASLGLANDDYITTVKYIFTYQGSTKLPKDAGKVSISAIGKTADGVKNSTLSLADGLTNTLHIYGDRKHANAPDSSYEAFVEGGYEANQDDANNTQTATTIFTGEGAYAGYSNWEQPFSPRINDIDSTFIYQINVNNVSGSGPLKDAILYITVPTSINIEKVELVNPQHDPNAQIEIRRVNDNLQLVVIRYNNDWRNNEGHNDNHAIKITANGSEKVKKVEEFNNYLVSGDKKQNYDGGAAWVPNVPGVGGVVATMSKERKVEFNRSVGLDSQKEISKDGVNFSRVINLSNQQQGTDVTYRLTVPNNGSIKINELHIIDSLPSTNDTMTISNSDRHSTIGGQLKAIALADGTALGSNYELYYSMDASAENNLIELTNLTNGQSTWHIWDGQTPLDKTTTAIKIIKKDGLDKQQAVSFHLSYHIPKIEGELETVWNSFAVGGSYIDGATNATLEVGEPIKSGAYVGQEEPTKKIAGIIWSDENANGLREQSEARIPDTEVNLYDWNNDLVSTTKTAADGSYAFNHLYNKKYRVTIKRVRSTFSLTTYQTGSDKKVDNDFLELDEDNQYGQAVVDLQTENEPLNIDGGYTEPTTIDGYIWYDSDRDGVQTAGERPASNISVSLYRLDNTRQETFVQTVQTGANGKYYFTGAQIKPGNYLIHAKIPENHAATIKGSNTETQNSKFNSNGKTDEITVKKGTNSDWDLGLVIDLPTYTQVEGKKIWKGDQNKKKQRPESILVQVLQDGIEYGDPILVKSNQTDEWHFSLDGLPEYQPQSDQKYVYTVKEVNVPKNYTSEVDNATFTITNTYLDNDVPTEESTSSEPEESTSETQGSTASSDKKGQSSNTTESYASTKGSDTIDPSKRSNNNNRTNQTTLPKTGEKVERYILMGIMMMTGTIGFSLLKRNQYRKL</sequence>
<comment type="subcellular location">
    <subcellularLocation>
        <location evidence="1">Secreted</location>
    </subcellularLocation>
</comment>
<keyword evidence="7" id="KW-0812">Transmembrane</keyword>
<accession>A0A242CE92</accession>
<evidence type="ECO:0000256" key="5">
    <source>
        <dbReference type="ARBA" id="ARBA00023088"/>
    </source>
</evidence>
<keyword evidence="7" id="KW-1133">Transmembrane helix</keyword>
<dbReference type="Pfam" id="PF05738">
    <property type="entry name" value="Cna_B"/>
    <property type="match status" value="1"/>
</dbReference>
<dbReference type="PANTHER" id="PTHR23303:SF15">
    <property type="entry name" value="COLOSSIN-A"/>
    <property type="match status" value="1"/>
</dbReference>
<keyword evidence="13" id="KW-1185">Reference proteome</keyword>
<feature type="domain" description="SD-repeat containing protein B" evidence="10">
    <location>
        <begin position="1226"/>
        <end position="1338"/>
    </location>
</feature>
<evidence type="ECO:0000313" key="11">
    <source>
        <dbReference type="EMBL" id="MEI5993961.1"/>
    </source>
</evidence>
<feature type="domain" description="Gram-positive cocci surface proteins LPxTG" evidence="8">
    <location>
        <begin position="1502"/>
        <end position="1537"/>
    </location>
</feature>
<dbReference type="InterPro" id="IPR051417">
    <property type="entry name" value="SDr/BOS_complex"/>
</dbReference>
<evidence type="ECO:0008006" key="14">
    <source>
        <dbReference type="Google" id="ProtNLM"/>
    </source>
</evidence>
<evidence type="ECO:0000256" key="4">
    <source>
        <dbReference type="ARBA" id="ARBA00022729"/>
    </source>
</evidence>
<protein>
    <recommendedName>
        <fullName evidence="14">Gram-positive cocci surface proteins LPxTG domain-containing protein</fullName>
    </recommendedName>
</protein>
<organism evidence="12">
    <name type="scientific">Candidatus Enterococcus mansonii</name>
    <dbReference type="NCBI Taxonomy" id="1834181"/>
    <lineage>
        <taxon>Bacteria</taxon>
        <taxon>Bacillati</taxon>
        <taxon>Bacillota</taxon>
        <taxon>Bacilli</taxon>
        <taxon>Lactobacillales</taxon>
        <taxon>Enterococcaceae</taxon>
        <taxon>Enterococcus</taxon>
    </lineage>
</organism>
<dbReference type="SUPFAM" id="SSF117074">
    <property type="entry name" value="Hypothetical protein PA1324"/>
    <property type="match status" value="2"/>
</dbReference>
<keyword evidence="5" id="KW-0572">Peptidoglycan-anchor</keyword>
<evidence type="ECO:0000256" key="3">
    <source>
        <dbReference type="ARBA" id="ARBA00022525"/>
    </source>
</evidence>
<dbReference type="Gene3D" id="2.60.40.1140">
    <property type="entry name" value="Collagen-binding surface protein Cna, B-type domain"/>
    <property type="match status" value="1"/>
</dbReference>
<name>A0A242CE92_9ENTE</name>
<dbReference type="Gene3D" id="2.60.40.10">
    <property type="entry name" value="Immunoglobulins"/>
    <property type="match status" value="2"/>
</dbReference>
<evidence type="ECO:0000256" key="2">
    <source>
        <dbReference type="ARBA" id="ARBA00022512"/>
    </source>
</evidence>
<evidence type="ECO:0000259" key="9">
    <source>
        <dbReference type="Pfam" id="PF05738"/>
    </source>
</evidence>
<feature type="compositionally biased region" description="Low complexity" evidence="6">
    <location>
        <begin position="1497"/>
        <end position="1506"/>
    </location>
</feature>
<dbReference type="InterPro" id="IPR019931">
    <property type="entry name" value="LPXTG_anchor"/>
</dbReference>
<dbReference type="OrthoDB" id="2216546at2"/>
<comment type="caution">
    <text evidence="12">The sequence shown here is derived from an EMBL/GenBank/DDBJ whole genome shotgun (WGS) entry which is preliminary data.</text>
</comment>
<keyword evidence="7" id="KW-0472">Membrane</keyword>
<feature type="region of interest" description="Disordered" evidence="6">
    <location>
        <begin position="1436"/>
        <end position="1509"/>
    </location>
</feature>
<dbReference type="CDD" id="cd00222">
    <property type="entry name" value="CollagenBindB"/>
    <property type="match status" value="1"/>
</dbReference>
<reference evidence="11 13" key="2">
    <citation type="submission" date="2018-07" db="EMBL/GenBank/DDBJ databases">
        <title>The Genome Sequence of Enterococcus sp. DIV0659b.</title>
        <authorList>
            <consortium name="The Broad Institute Genomics Platform"/>
            <consortium name="The Broad Institute Genomic Center for Infectious Diseases"/>
            <person name="Earl A."/>
            <person name="Manson A."/>
            <person name="Schwartman J."/>
            <person name="Gilmore M."/>
            <person name="Abouelleil A."/>
            <person name="Cao P."/>
            <person name="Chapman S."/>
            <person name="Cusick C."/>
            <person name="Shea T."/>
            <person name="Young S."/>
            <person name="Neafsey D."/>
            <person name="Nusbaum C."/>
            <person name="Birren B."/>
        </authorList>
    </citation>
    <scope>NUCLEOTIDE SEQUENCE [LARGE SCALE GENOMIC DNA]</scope>
    <source>
        <strain evidence="11 13">4G2_DIV0659</strain>
    </source>
</reference>
<evidence type="ECO:0000256" key="6">
    <source>
        <dbReference type="SAM" id="MobiDB-lite"/>
    </source>
</evidence>
<gene>
    <name evidence="12" type="ORF">A5880_001438</name>
    <name evidence="11" type="ORF">A5880_001519</name>
</gene>
<dbReference type="EMBL" id="NGLE01000002">
    <property type="protein sequence ID" value="OTO08438.1"/>
    <property type="molecule type" value="Genomic_DNA"/>
</dbReference>
<dbReference type="Proteomes" id="UP000195139">
    <property type="component" value="Unassembled WGS sequence"/>
</dbReference>
<dbReference type="EMBL" id="NGLE02000001">
    <property type="protein sequence ID" value="MEI5993961.1"/>
    <property type="molecule type" value="Genomic_DNA"/>
</dbReference>
<keyword evidence="2" id="KW-0134">Cell wall</keyword>
<evidence type="ECO:0000259" key="8">
    <source>
        <dbReference type="Pfam" id="PF00746"/>
    </source>
</evidence>